<sequence length="243" mass="27634">MTTTNSSAEPALKTNIALDTPVEPHLQPLAHAQERRLSAEILSLIEEAFPEPTFASEHIFTFVDEDPPVYNNNDPPQYSLESHGTLVDRLSAPQMSHAFPIRVSFKRITMEPPYPETPIENFSDLMLVSPAMSFDFFLRQVQAKTRGQILASKRRRLPGECMVQAFYVVFRERGQGLLKREKKSKLMIKPSNWAAAVASLRDGKASEIQVKFWTETPGSAAEQTRRERMEEGIGRNMWRALWS</sequence>
<proteinExistence type="predicted"/>
<organism evidence="1 2">
    <name type="scientific">Pseudocercospora eumusae</name>
    <dbReference type="NCBI Taxonomy" id="321146"/>
    <lineage>
        <taxon>Eukaryota</taxon>
        <taxon>Fungi</taxon>
        <taxon>Dikarya</taxon>
        <taxon>Ascomycota</taxon>
        <taxon>Pezizomycotina</taxon>
        <taxon>Dothideomycetes</taxon>
        <taxon>Dothideomycetidae</taxon>
        <taxon>Mycosphaerellales</taxon>
        <taxon>Mycosphaerellaceae</taxon>
        <taxon>Pseudocercospora</taxon>
    </lineage>
</organism>
<accession>A0A139HW63</accession>
<reference evidence="1 2" key="1">
    <citation type="submission" date="2015-07" db="EMBL/GenBank/DDBJ databases">
        <title>Comparative genomics of the Sigatoka disease complex on banana suggests a link between parallel evolutionary changes in Pseudocercospora fijiensis and Pseudocercospora eumusae and increased virulence on the banana host.</title>
        <authorList>
            <person name="Chang T.-C."/>
            <person name="Salvucci A."/>
            <person name="Crous P.W."/>
            <person name="Stergiopoulos I."/>
        </authorList>
    </citation>
    <scope>NUCLEOTIDE SEQUENCE [LARGE SCALE GENOMIC DNA]</scope>
    <source>
        <strain evidence="1 2">CBS 114824</strain>
    </source>
</reference>
<dbReference type="Proteomes" id="UP000070133">
    <property type="component" value="Unassembled WGS sequence"/>
</dbReference>
<evidence type="ECO:0000313" key="1">
    <source>
        <dbReference type="EMBL" id="KXT06602.1"/>
    </source>
</evidence>
<protein>
    <submittedName>
        <fullName evidence="1">Uncharacterized protein</fullName>
    </submittedName>
</protein>
<comment type="caution">
    <text evidence="1">The sequence shown here is derived from an EMBL/GenBank/DDBJ whole genome shotgun (WGS) entry which is preliminary data.</text>
</comment>
<name>A0A139HW63_9PEZI</name>
<gene>
    <name evidence="1" type="ORF">AC578_8525</name>
</gene>
<dbReference type="EMBL" id="LFZN01000005">
    <property type="protein sequence ID" value="KXT06602.1"/>
    <property type="molecule type" value="Genomic_DNA"/>
</dbReference>
<dbReference type="AlphaFoldDB" id="A0A139HW63"/>
<dbReference type="OrthoDB" id="3645356at2759"/>
<keyword evidence="2" id="KW-1185">Reference proteome</keyword>
<evidence type="ECO:0000313" key="2">
    <source>
        <dbReference type="Proteomes" id="UP000070133"/>
    </source>
</evidence>